<dbReference type="Gene3D" id="3.40.1080.10">
    <property type="entry name" value="Glutaconate Coenzyme A-transferase"/>
    <property type="match status" value="1"/>
</dbReference>
<proteinExistence type="inferred from homology"/>
<dbReference type="SMART" id="SM00882">
    <property type="entry name" value="CoA_trans"/>
    <property type="match status" value="1"/>
</dbReference>
<gene>
    <name evidence="2" type="ORF">IJ22_13970</name>
</gene>
<dbReference type="PANTHER" id="PTHR43293">
    <property type="entry name" value="ACETATE COA-TRANSFERASE YDIF"/>
    <property type="match status" value="1"/>
</dbReference>
<reference evidence="3" key="1">
    <citation type="submission" date="2015-12" db="EMBL/GenBank/DDBJ databases">
        <title>Complete genome sequences of two moderately thermophilic Paenibacillus species.</title>
        <authorList>
            <person name="Butler R.III."/>
            <person name="Wang J."/>
            <person name="Stark B.C."/>
            <person name="Pombert J.-F."/>
        </authorList>
    </citation>
    <scope>NUCLEOTIDE SEQUENCE [LARGE SCALE GENOMIC DNA]</scope>
    <source>
        <strain evidence="3">32O-Y</strain>
    </source>
</reference>
<dbReference type="GO" id="GO:0008410">
    <property type="term" value="F:CoA-transferase activity"/>
    <property type="evidence" value="ECO:0007669"/>
    <property type="project" value="InterPro"/>
</dbReference>
<dbReference type="PATRIC" id="fig|162209.4.peg.1480"/>
<sequence>MGTKFLELPEAAALIHHGDTVAISGSMEMSPMALLRELIRSGASGLHLLCSGSAAINADLLIGAGCVETVEASQIILGEFGFAPHYRRAVEEGRLQVREHACPAMAAAIQAGAMGLPFIPVPGLLGTDYLQVRDDFRLIRNPYRPEEEVVVVPAIRPDVCIFHAYQADTQGNVVASRLQNNRLLAQASRHVIVTVEEVVAPGELDREKGTFIPALYIHTVVEAPFGAYPTSCPGFYPADEAHMQTYLKAAGHPNEFEKYLQQYVFSYTRHEDYSVYCSRKESQHEILD</sequence>
<organism evidence="2 3">
    <name type="scientific">Paenibacillus naphthalenovorans</name>
    <dbReference type="NCBI Taxonomy" id="162209"/>
    <lineage>
        <taxon>Bacteria</taxon>
        <taxon>Bacillati</taxon>
        <taxon>Bacillota</taxon>
        <taxon>Bacilli</taxon>
        <taxon>Bacillales</taxon>
        <taxon>Paenibacillaceae</taxon>
        <taxon>Paenibacillus</taxon>
    </lineage>
</organism>
<comment type="similarity">
    <text evidence="1">Belongs to the 3-oxoacid CoA-transferase subunit B family.</text>
</comment>
<accession>A0A0U2W2Z8</accession>
<dbReference type="InterPro" id="IPR037171">
    <property type="entry name" value="NagB/RpiA_transferase-like"/>
</dbReference>
<dbReference type="AlphaFoldDB" id="A0A0U2W2Z8"/>
<dbReference type="STRING" id="162209.IJ22_13970"/>
<evidence type="ECO:0000256" key="1">
    <source>
        <dbReference type="ARBA" id="ARBA00007047"/>
    </source>
</evidence>
<dbReference type="Gene3D" id="3.30.30.40">
    <property type="match status" value="1"/>
</dbReference>
<dbReference type="KEGG" id="pnp:IJ22_13970"/>
<keyword evidence="3" id="KW-1185">Reference proteome</keyword>
<name>A0A0U2W2Z8_9BACL</name>
<dbReference type="OrthoDB" id="9777193at2"/>
<dbReference type="PANTHER" id="PTHR43293:SF3">
    <property type="entry name" value="CHOLESTEROL RING-CLEAVING HYDROLASE IPDB SUBUNIT"/>
    <property type="match status" value="1"/>
</dbReference>
<evidence type="ECO:0000313" key="3">
    <source>
        <dbReference type="Proteomes" id="UP000061660"/>
    </source>
</evidence>
<dbReference type="EMBL" id="CP013652">
    <property type="protein sequence ID" value="ALS21773.1"/>
    <property type="molecule type" value="Genomic_DNA"/>
</dbReference>
<protein>
    <submittedName>
        <fullName evidence="2">Subunit A of glutaconate CoA-transferase</fullName>
    </submittedName>
</protein>
<dbReference type="Pfam" id="PF01144">
    <property type="entry name" value="CoA_trans"/>
    <property type="match status" value="1"/>
</dbReference>
<dbReference type="RefSeq" id="WP_062408102.1">
    <property type="nucleotide sequence ID" value="NZ_CP013652.1"/>
</dbReference>
<evidence type="ECO:0000313" key="2">
    <source>
        <dbReference type="EMBL" id="ALS21773.1"/>
    </source>
</evidence>
<reference evidence="2 3" key="2">
    <citation type="journal article" date="2016" name="Genome Announc.">
        <title>Complete Genome Sequences of Two Interactive Moderate Thermophiles, Paenibacillus napthalenovorans 32O-Y and Paenibacillus sp. 32O-W.</title>
        <authorList>
            <person name="Butler R.R.III."/>
            <person name="Wang J."/>
            <person name="Stark B.C."/>
            <person name="Pombert J.F."/>
        </authorList>
    </citation>
    <scope>NUCLEOTIDE SEQUENCE [LARGE SCALE GENOMIC DNA]</scope>
    <source>
        <strain evidence="2 3">32O-Y</strain>
    </source>
</reference>
<dbReference type="Proteomes" id="UP000061660">
    <property type="component" value="Chromosome"/>
</dbReference>
<dbReference type="SUPFAM" id="SSF100950">
    <property type="entry name" value="NagB/RpiA/CoA transferase-like"/>
    <property type="match status" value="1"/>
</dbReference>
<dbReference type="InterPro" id="IPR004165">
    <property type="entry name" value="CoA_trans_fam_I"/>
</dbReference>
<keyword evidence="2" id="KW-0808">Transferase</keyword>